<reference evidence="2 3" key="1">
    <citation type="submission" date="2019-02" db="EMBL/GenBank/DDBJ databases">
        <title>Isolation and identification of novel species under the genus Muribaculum.</title>
        <authorList>
            <person name="Miyake S."/>
            <person name="Ding Y."/>
            <person name="Low A."/>
            <person name="Soh M."/>
            <person name="Seedorf H."/>
        </authorList>
    </citation>
    <scope>NUCLEOTIDE SEQUENCE [LARGE SCALE GENOMIC DNA]</scope>
    <source>
        <strain evidence="2 3">TLL-A3</strain>
    </source>
</reference>
<feature type="domain" description="DUF4301" evidence="1">
    <location>
        <begin position="5"/>
        <end position="506"/>
    </location>
</feature>
<evidence type="ECO:0000259" key="1">
    <source>
        <dbReference type="Pfam" id="PF14134"/>
    </source>
</evidence>
<accession>A0A4Z0V7X7</accession>
<organism evidence="2 3">
    <name type="scientific">Duncaniella freteri</name>
    <dbReference type="NCBI Taxonomy" id="2530391"/>
    <lineage>
        <taxon>Bacteria</taxon>
        <taxon>Pseudomonadati</taxon>
        <taxon>Bacteroidota</taxon>
        <taxon>Bacteroidia</taxon>
        <taxon>Bacteroidales</taxon>
        <taxon>Muribaculaceae</taxon>
        <taxon>Duncaniella</taxon>
    </lineage>
</organism>
<dbReference type="RefSeq" id="WP_135471506.1">
    <property type="nucleotide sequence ID" value="NZ_CASJPC010000015.1"/>
</dbReference>
<evidence type="ECO:0000313" key="3">
    <source>
        <dbReference type="Proteomes" id="UP000297635"/>
    </source>
</evidence>
<dbReference type="Proteomes" id="UP000297635">
    <property type="component" value="Unassembled WGS sequence"/>
</dbReference>
<dbReference type="SUPFAM" id="SSF53448">
    <property type="entry name" value="Nucleotide-diphospho-sugar transferases"/>
    <property type="match status" value="1"/>
</dbReference>
<dbReference type="EMBL" id="SJSA01000001">
    <property type="protein sequence ID" value="TGG40494.1"/>
    <property type="molecule type" value="Genomic_DNA"/>
</dbReference>
<dbReference type="AlphaFoldDB" id="A0A4Z0V7X7"/>
<dbReference type="Pfam" id="PF14134">
    <property type="entry name" value="DUF4301"/>
    <property type="match status" value="1"/>
</dbReference>
<protein>
    <submittedName>
        <fullName evidence="2">DUF4301 family protein</fullName>
    </submittedName>
</protein>
<keyword evidence="3" id="KW-1185">Reference proteome</keyword>
<dbReference type="InterPro" id="IPR025393">
    <property type="entry name" value="DUF4301"/>
</dbReference>
<name>A0A4Z0V7X7_9BACT</name>
<proteinExistence type="predicted"/>
<comment type="caution">
    <text evidence="2">The sequence shown here is derived from an EMBL/GenBank/DDBJ whole genome shotgun (WGS) entry which is preliminary data.</text>
</comment>
<evidence type="ECO:0000313" key="2">
    <source>
        <dbReference type="EMBL" id="TGG40494.1"/>
    </source>
</evidence>
<dbReference type="GeneID" id="82149597"/>
<sequence>MLKPQDKELLAQKGISESDAEAQLSRFVTGFPYLKIKDAARVDAGIFRLSDEEVNAALDRWHEYLDHGGEVCKFVPASGAASRMFKALFEYVDGGTDELAEGTPVAKLIADIDKLPFIPELNAACEKLYGCALKELLDAGRNRDVIAAIVSAEGMNYGGLPKGLLKFHSYPEGSRTPVEEHLTEGAQTAANSKGEVHLHFTVSASHRDLFQAKLDEVIPQAEARTGKKFFVTMSEQKPSTDTIAANPDNTPFREDGHLLFRPGGHGALIQNLNDIKSAVVFIKNIDNVVPDARRADTIKYKEILGGLLLEVHDQIEDDLIALEEKDYTSSDLKGMVDYLKNVLNVNDARLDDMDDDSVAEYIKSKLNRPLRVCGMVRNEGEPGGGPFIAFNADGSSSPQILESNQVDPSNEEYMKMMATATHFNPVDLVCYIKDIHGKKFDLPSYVDHATGFISSKSSHGKELRAMELPGLWNGAMSDWNTVFVEVPVSTFNPVKTVNDLLRPAHQG</sequence>
<gene>
    <name evidence="2" type="ORF">EZ315_07310</name>
</gene>
<dbReference type="InterPro" id="IPR029044">
    <property type="entry name" value="Nucleotide-diphossugar_trans"/>
</dbReference>